<organism evidence="2 3">
    <name type="scientific">Secundilactobacillus odoratitofui DSM 19909 = JCM 15043</name>
    <dbReference type="NCBI Taxonomy" id="1423776"/>
    <lineage>
        <taxon>Bacteria</taxon>
        <taxon>Bacillati</taxon>
        <taxon>Bacillota</taxon>
        <taxon>Bacilli</taxon>
        <taxon>Lactobacillales</taxon>
        <taxon>Lactobacillaceae</taxon>
        <taxon>Secundilactobacillus</taxon>
    </lineage>
</organism>
<gene>
    <name evidence="2" type="ORF">FD04_GL001828</name>
</gene>
<dbReference type="EMBL" id="AZEE01000030">
    <property type="protein sequence ID" value="KRK96972.1"/>
    <property type="molecule type" value="Genomic_DNA"/>
</dbReference>
<dbReference type="OrthoDB" id="2293175at2"/>
<evidence type="ECO:0000256" key="1">
    <source>
        <dbReference type="SAM" id="MobiDB-lite"/>
    </source>
</evidence>
<dbReference type="RefSeq" id="WP_156660459.1">
    <property type="nucleotide sequence ID" value="NZ_AZEE01000030.1"/>
</dbReference>
<dbReference type="STRING" id="1423776.FD04_GL001828"/>
<sequence>MAESKKQVPDEAPSKTKQPLNLNDLASNPMRVGMARLSKQAKGDVKQKKSKKKHWWSR</sequence>
<evidence type="ECO:0000313" key="2">
    <source>
        <dbReference type="EMBL" id="KRK96972.1"/>
    </source>
</evidence>
<proteinExistence type="predicted"/>
<feature type="compositionally biased region" description="Basic and acidic residues" evidence="1">
    <location>
        <begin position="1"/>
        <end position="14"/>
    </location>
</feature>
<accession>A0A0R1LM30</accession>
<dbReference type="Proteomes" id="UP000051160">
    <property type="component" value="Unassembled WGS sequence"/>
</dbReference>
<feature type="region of interest" description="Disordered" evidence="1">
    <location>
        <begin position="1"/>
        <end position="58"/>
    </location>
</feature>
<comment type="caution">
    <text evidence="2">The sequence shown here is derived from an EMBL/GenBank/DDBJ whole genome shotgun (WGS) entry which is preliminary data.</text>
</comment>
<protein>
    <submittedName>
        <fullName evidence="2">Uncharacterized protein</fullName>
    </submittedName>
</protein>
<feature type="compositionally biased region" description="Basic residues" evidence="1">
    <location>
        <begin position="48"/>
        <end position="58"/>
    </location>
</feature>
<keyword evidence="3" id="KW-1185">Reference proteome</keyword>
<reference evidence="2 3" key="1">
    <citation type="journal article" date="2015" name="Genome Announc.">
        <title>Expanding the biotechnology potential of lactobacilli through comparative genomics of 213 strains and associated genera.</title>
        <authorList>
            <person name="Sun Z."/>
            <person name="Harris H.M."/>
            <person name="McCann A."/>
            <person name="Guo C."/>
            <person name="Argimon S."/>
            <person name="Zhang W."/>
            <person name="Yang X."/>
            <person name="Jeffery I.B."/>
            <person name="Cooney J.C."/>
            <person name="Kagawa T.F."/>
            <person name="Liu W."/>
            <person name="Song Y."/>
            <person name="Salvetti E."/>
            <person name="Wrobel A."/>
            <person name="Rasinkangas P."/>
            <person name="Parkhill J."/>
            <person name="Rea M.C."/>
            <person name="O'Sullivan O."/>
            <person name="Ritari J."/>
            <person name="Douillard F.P."/>
            <person name="Paul Ross R."/>
            <person name="Yang R."/>
            <person name="Briner A.E."/>
            <person name="Felis G.E."/>
            <person name="de Vos W.M."/>
            <person name="Barrangou R."/>
            <person name="Klaenhammer T.R."/>
            <person name="Caufield P.W."/>
            <person name="Cui Y."/>
            <person name="Zhang H."/>
            <person name="O'Toole P.W."/>
        </authorList>
    </citation>
    <scope>NUCLEOTIDE SEQUENCE [LARGE SCALE GENOMIC DNA]</scope>
    <source>
        <strain evidence="2 3">DSM 19909</strain>
    </source>
</reference>
<feature type="compositionally biased region" description="Polar residues" evidence="1">
    <location>
        <begin position="15"/>
        <end position="26"/>
    </location>
</feature>
<dbReference type="PATRIC" id="fig|1423776.4.peg.1851"/>
<dbReference type="AlphaFoldDB" id="A0A0R1LM30"/>
<evidence type="ECO:0000313" key="3">
    <source>
        <dbReference type="Proteomes" id="UP000051160"/>
    </source>
</evidence>
<name>A0A0R1LM30_9LACO</name>